<organism evidence="3 4">
    <name type="scientific">Ditylenchus destructor</name>
    <dbReference type="NCBI Taxonomy" id="166010"/>
    <lineage>
        <taxon>Eukaryota</taxon>
        <taxon>Metazoa</taxon>
        <taxon>Ecdysozoa</taxon>
        <taxon>Nematoda</taxon>
        <taxon>Chromadorea</taxon>
        <taxon>Rhabditida</taxon>
        <taxon>Tylenchina</taxon>
        <taxon>Tylenchomorpha</taxon>
        <taxon>Sphaerularioidea</taxon>
        <taxon>Anguinidae</taxon>
        <taxon>Anguininae</taxon>
        <taxon>Ditylenchus</taxon>
    </lineage>
</organism>
<keyword evidence="1" id="KW-0521">NADP</keyword>
<keyword evidence="1" id="KW-0444">Lipid biosynthesis</keyword>
<dbReference type="InterPro" id="IPR026055">
    <property type="entry name" value="FAR"/>
</dbReference>
<protein>
    <recommendedName>
        <fullName evidence="1">Fatty acyl-CoA reductase</fullName>
        <ecNumber evidence="1">1.2.1.84</ecNumber>
    </recommendedName>
</protein>
<feature type="domain" description="Thioester reductase (TE)" evidence="2">
    <location>
        <begin position="21"/>
        <end position="151"/>
    </location>
</feature>
<dbReference type="PANTHER" id="PTHR11011:SF45">
    <property type="entry name" value="FATTY ACYL-COA REDUCTASE CG8306-RELATED"/>
    <property type="match status" value="1"/>
</dbReference>
<accession>A0AAD4MWF8</accession>
<dbReference type="Pfam" id="PF07993">
    <property type="entry name" value="NAD_binding_4"/>
    <property type="match status" value="1"/>
</dbReference>
<evidence type="ECO:0000313" key="4">
    <source>
        <dbReference type="Proteomes" id="UP001201812"/>
    </source>
</evidence>
<dbReference type="EMBL" id="JAKKPZ010000054">
    <property type="protein sequence ID" value="KAI1705671.1"/>
    <property type="molecule type" value="Genomic_DNA"/>
</dbReference>
<dbReference type="SUPFAM" id="SSF51735">
    <property type="entry name" value="NAD(P)-binding Rossmann-fold domains"/>
    <property type="match status" value="1"/>
</dbReference>
<evidence type="ECO:0000313" key="3">
    <source>
        <dbReference type="EMBL" id="KAI1705671.1"/>
    </source>
</evidence>
<evidence type="ECO:0000259" key="2">
    <source>
        <dbReference type="Pfam" id="PF07993"/>
    </source>
</evidence>
<keyword evidence="1" id="KW-0560">Oxidoreductase</keyword>
<dbReference type="PANTHER" id="PTHR11011">
    <property type="entry name" value="MALE STERILITY PROTEIN 2-RELATED"/>
    <property type="match status" value="1"/>
</dbReference>
<dbReference type="GO" id="GO:0005777">
    <property type="term" value="C:peroxisome"/>
    <property type="evidence" value="ECO:0007669"/>
    <property type="project" value="TreeGrafter"/>
</dbReference>
<comment type="caution">
    <text evidence="3">The sequence shown here is derived from an EMBL/GenBank/DDBJ whole genome shotgun (WGS) entry which is preliminary data.</text>
</comment>
<comment type="function">
    <text evidence="1">Catalyzes the reduction of fatty acyl-CoA to fatty alcohols.</text>
</comment>
<gene>
    <name evidence="3" type="ORF">DdX_13465</name>
</gene>
<dbReference type="GO" id="GO:0102965">
    <property type="term" value="F:alcohol-forming long-chain fatty acyl-CoA reductase activity"/>
    <property type="evidence" value="ECO:0007669"/>
    <property type="project" value="UniProtKB-EC"/>
</dbReference>
<name>A0AAD4MWF8_9BILA</name>
<comment type="catalytic activity">
    <reaction evidence="1">
        <text>a long-chain fatty acyl-CoA + 2 NADPH + 2 H(+) = a long-chain primary fatty alcohol + 2 NADP(+) + CoA</text>
        <dbReference type="Rhea" id="RHEA:52716"/>
        <dbReference type="ChEBI" id="CHEBI:15378"/>
        <dbReference type="ChEBI" id="CHEBI:57287"/>
        <dbReference type="ChEBI" id="CHEBI:57783"/>
        <dbReference type="ChEBI" id="CHEBI:58349"/>
        <dbReference type="ChEBI" id="CHEBI:77396"/>
        <dbReference type="ChEBI" id="CHEBI:83139"/>
        <dbReference type="EC" id="1.2.1.84"/>
    </reaction>
</comment>
<dbReference type="GO" id="GO:0080019">
    <property type="term" value="F:alcohol-forming very long-chain fatty acyl-CoA reductase activity"/>
    <property type="evidence" value="ECO:0007669"/>
    <property type="project" value="InterPro"/>
</dbReference>
<dbReference type="InterPro" id="IPR013120">
    <property type="entry name" value="FAR_NAD-bd"/>
</dbReference>
<dbReference type="AlphaFoldDB" id="A0AAD4MWF8"/>
<comment type="similarity">
    <text evidence="1">Belongs to the fatty acyl-CoA reductase family.</text>
</comment>
<dbReference type="Gene3D" id="3.40.50.720">
    <property type="entry name" value="NAD(P)-binding Rossmann-like Domain"/>
    <property type="match status" value="1"/>
</dbReference>
<dbReference type="GO" id="GO:0035336">
    <property type="term" value="P:long-chain fatty-acyl-CoA metabolic process"/>
    <property type="evidence" value="ECO:0007669"/>
    <property type="project" value="TreeGrafter"/>
</dbReference>
<reference evidence="3" key="1">
    <citation type="submission" date="2022-01" db="EMBL/GenBank/DDBJ databases">
        <title>Genome Sequence Resource for Two Populations of Ditylenchus destructor, the Migratory Endoparasitic Phytonematode.</title>
        <authorList>
            <person name="Zhang H."/>
            <person name="Lin R."/>
            <person name="Xie B."/>
        </authorList>
    </citation>
    <scope>NUCLEOTIDE SEQUENCE</scope>
    <source>
        <strain evidence="3">BazhouSP</strain>
    </source>
</reference>
<keyword evidence="1" id="KW-0443">Lipid metabolism</keyword>
<keyword evidence="4" id="KW-1185">Reference proteome</keyword>
<dbReference type="InterPro" id="IPR036291">
    <property type="entry name" value="NAD(P)-bd_dom_sf"/>
</dbReference>
<sequence length="221" mass="24837">MTAEVNSWRVAEAFEGRCVFVTGASGFLGKVLVEKLLYSIPQIKNIYLLIRPLKNLTPKERLEKILQSPIYGRIRASNEELFKKLVPIAGDLMEPDIGLNEADARLLCDQVAIVFHCAATVKFDEKLRVSIQMNVIGTQRLVALCHKMTQLIRPKVAPLQDLRVTNSVTTITFPGKKGNSPKHKQGYIHIIHRKWATEGASQNAKWKSFPENSMEKIGKGM</sequence>
<dbReference type="EC" id="1.2.1.84" evidence="1"/>
<dbReference type="Proteomes" id="UP001201812">
    <property type="component" value="Unassembled WGS sequence"/>
</dbReference>
<evidence type="ECO:0000256" key="1">
    <source>
        <dbReference type="RuleBase" id="RU363097"/>
    </source>
</evidence>
<proteinExistence type="inferred from homology"/>